<reference evidence="2 3" key="1">
    <citation type="journal article" date="2023" name="Environ Microbiome">
        <title>A coral-associated actinobacterium mitigates coral bleaching under heat stress.</title>
        <authorList>
            <person name="Li J."/>
            <person name="Zou Y."/>
            <person name="Li Q."/>
            <person name="Zhang J."/>
            <person name="Bourne D.G."/>
            <person name="Lyu Y."/>
            <person name="Liu C."/>
            <person name="Zhang S."/>
        </authorList>
    </citation>
    <scope>NUCLEOTIDE SEQUENCE [LARGE SCALE GENOMIC DNA]</scope>
    <source>
        <strain evidence="2 3">SCSIO 13291</strain>
    </source>
</reference>
<gene>
    <name evidence="2" type="ORF">PCC79_10150</name>
</gene>
<evidence type="ECO:0000313" key="3">
    <source>
        <dbReference type="Proteomes" id="UP001434337"/>
    </source>
</evidence>
<dbReference type="RefSeq" id="WP_232547635.1">
    <property type="nucleotide sequence ID" value="NZ_CP115965.1"/>
</dbReference>
<proteinExistence type="predicted"/>
<dbReference type="InterPro" id="IPR029068">
    <property type="entry name" value="Glyas_Bleomycin-R_OHBP_Dase"/>
</dbReference>
<evidence type="ECO:0000259" key="1">
    <source>
        <dbReference type="PROSITE" id="PS51819"/>
    </source>
</evidence>
<dbReference type="Proteomes" id="UP001434337">
    <property type="component" value="Chromosome"/>
</dbReference>
<feature type="domain" description="VOC" evidence="1">
    <location>
        <begin position="6"/>
        <end position="136"/>
    </location>
</feature>
<sequence>MSDHPRLVQTVLDTPRPRELAEFYRALLGYEYRAGDEPPAHGQPDDADWLVLRDPAGGPQLAFQLAAVEPTTWPDARVPMQLHLDMTVPDADALVQQRDRAVALGAAVRLDRSNDAEEPLYVMTDPAGHPFCLFVG</sequence>
<dbReference type="InterPro" id="IPR041581">
    <property type="entry name" value="Glyoxalase_6"/>
</dbReference>
<dbReference type="Gene3D" id="3.10.180.10">
    <property type="entry name" value="2,3-Dihydroxybiphenyl 1,2-Dioxygenase, domain 1"/>
    <property type="match status" value="1"/>
</dbReference>
<dbReference type="EMBL" id="CP115965">
    <property type="protein sequence ID" value="WZW97279.1"/>
    <property type="molecule type" value="Genomic_DNA"/>
</dbReference>
<dbReference type="CDD" id="cd06587">
    <property type="entry name" value="VOC"/>
    <property type="match status" value="1"/>
</dbReference>
<dbReference type="PANTHER" id="PTHR35908">
    <property type="entry name" value="HYPOTHETICAL FUSION PROTEIN"/>
    <property type="match status" value="1"/>
</dbReference>
<name>A0ABZ3C346_9ACTN</name>
<dbReference type="PROSITE" id="PS51819">
    <property type="entry name" value="VOC"/>
    <property type="match status" value="1"/>
</dbReference>
<dbReference type="SUPFAM" id="SSF54593">
    <property type="entry name" value="Glyoxalase/Bleomycin resistance protein/Dihydroxybiphenyl dioxygenase"/>
    <property type="match status" value="1"/>
</dbReference>
<dbReference type="Pfam" id="PF18029">
    <property type="entry name" value="Glyoxalase_6"/>
    <property type="match status" value="1"/>
</dbReference>
<organism evidence="2 3">
    <name type="scientific">Propioniciclava soli</name>
    <dbReference type="NCBI Taxonomy" id="2775081"/>
    <lineage>
        <taxon>Bacteria</taxon>
        <taxon>Bacillati</taxon>
        <taxon>Actinomycetota</taxon>
        <taxon>Actinomycetes</taxon>
        <taxon>Propionibacteriales</taxon>
        <taxon>Propionibacteriaceae</taxon>
        <taxon>Propioniciclava</taxon>
    </lineage>
</organism>
<dbReference type="PANTHER" id="PTHR35908:SF1">
    <property type="entry name" value="CONSERVED PROTEIN"/>
    <property type="match status" value="1"/>
</dbReference>
<protein>
    <submittedName>
        <fullName evidence="2">VOC family protein</fullName>
    </submittedName>
</protein>
<evidence type="ECO:0000313" key="2">
    <source>
        <dbReference type="EMBL" id="WZW97279.1"/>
    </source>
</evidence>
<keyword evidence="3" id="KW-1185">Reference proteome</keyword>
<accession>A0ABZ3C346</accession>
<dbReference type="InterPro" id="IPR037523">
    <property type="entry name" value="VOC_core"/>
</dbReference>